<sequence>MNDAQGRPPIKAESVPPPAVRRGLPLFLRIFAVTLGAVLCAQALNLVSVFLVRLPEPRIHQLSEIADALASGRSQSPQLKVSVGEPPAEADQDVRDLEVRAGLAARLGVDEQQVRMVISRPPQFYYQKQLEGLKPGRTAKPFEAKAGDESRRSDLVIGGFTAALRLPDGRWQVAATTGGTIEPWQRQSLLMLAGTLLIAAPLAWIISRRIAAPVNLFSAAAERLGRDPTVPPLVPIKGPPEIAAAVVAFNTMQARLKRYVDDRTTMVAAIAHDLRTPLMRLTLLLEDAPSGMKQAAEAEIKEMTDRIRSTLGFVRDGTQPVRRQRLDLRTLVESVVDEMADRGARVVMQPGADATVDADVAGSRALFVNLVENAVRYADGAEVTLRRDNDQVLIEVADRGPGLPIAELERVFEPFYRLESSRNRSTGGSGLGLASARTVARAHGGDITLHNRPEGGLTAMVVLPLCRE</sequence>
<protein>
    <recommendedName>
        <fullName evidence="3">histidine kinase</fullName>
        <ecNumber evidence="3">2.7.13.3</ecNumber>
    </recommendedName>
</protein>
<dbReference type="EC" id="2.7.13.3" evidence="3"/>
<evidence type="ECO:0000259" key="17">
    <source>
        <dbReference type="PROSITE" id="PS50885"/>
    </source>
</evidence>
<keyword evidence="14 15" id="KW-0472">Membrane</keyword>
<keyword evidence="19" id="KW-1185">Reference proteome</keyword>
<keyword evidence="10 18" id="KW-0418">Kinase</keyword>
<dbReference type="EMBL" id="JACDTY010000001">
    <property type="protein sequence ID" value="MBA1138820.1"/>
    <property type="molecule type" value="Genomic_DNA"/>
</dbReference>
<evidence type="ECO:0000256" key="1">
    <source>
        <dbReference type="ARBA" id="ARBA00000085"/>
    </source>
</evidence>
<comment type="caution">
    <text evidence="18">The sequence shown here is derived from an EMBL/GenBank/DDBJ whole genome shotgun (WGS) entry which is preliminary data.</text>
</comment>
<evidence type="ECO:0000256" key="10">
    <source>
        <dbReference type="ARBA" id="ARBA00022777"/>
    </source>
</evidence>
<dbReference type="GO" id="GO:0005886">
    <property type="term" value="C:plasma membrane"/>
    <property type="evidence" value="ECO:0007669"/>
    <property type="project" value="UniProtKB-SubCell"/>
</dbReference>
<keyword evidence="12 15" id="KW-1133">Transmembrane helix</keyword>
<proteinExistence type="predicted"/>
<dbReference type="PROSITE" id="PS50109">
    <property type="entry name" value="HIS_KIN"/>
    <property type="match status" value="1"/>
</dbReference>
<dbReference type="Proteomes" id="UP000558284">
    <property type="component" value="Unassembled WGS sequence"/>
</dbReference>
<keyword evidence="11" id="KW-0067">ATP-binding</keyword>
<evidence type="ECO:0000259" key="16">
    <source>
        <dbReference type="PROSITE" id="PS50109"/>
    </source>
</evidence>
<evidence type="ECO:0000256" key="6">
    <source>
        <dbReference type="ARBA" id="ARBA00022553"/>
    </source>
</evidence>
<gene>
    <name evidence="18" type="ORF">H0241_00920</name>
</gene>
<dbReference type="RefSeq" id="WP_181055559.1">
    <property type="nucleotide sequence ID" value="NZ_JACDTY010000001.1"/>
</dbReference>
<name>A0A838AZX8_9HYPH</name>
<feature type="transmembrane region" description="Helical" evidence="15">
    <location>
        <begin position="189"/>
        <end position="207"/>
    </location>
</feature>
<evidence type="ECO:0000256" key="13">
    <source>
        <dbReference type="ARBA" id="ARBA00023012"/>
    </source>
</evidence>
<dbReference type="SUPFAM" id="SSF47384">
    <property type="entry name" value="Homodimeric domain of signal transducing histidine kinase"/>
    <property type="match status" value="1"/>
</dbReference>
<comment type="catalytic activity">
    <reaction evidence="1">
        <text>ATP + protein L-histidine = ADP + protein N-phospho-L-histidine.</text>
        <dbReference type="EC" id="2.7.13.3"/>
    </reaction>
</comment>
<dbReference type="InterPro" id="IPR005467">
    <property type="entry name" value="His_kinase_dom"/>
</dbReference>
<dbReference type="SMART" id="SM00304">
    <property type="entry name" value="HAMP"/>
    <property type="match status" value="1"/>
</dbReference>
<dbReference type="SUPFAM" id="SSF55874">
    <property type="entry name" value="ATPase domain of HSP90 chaperone/DNA topoisomerase II/histidine kinase"/>
    <property type="match status" value="1"/>
</dbReference>
<keyword evidence="7" id="KW-0808">Transferase</keyword>
<keyword evidence="6" id="KW-0597">Phosphoprotein</keyword>
<dbReference type="InterPro" id="IPR036097">
    <property type="entry name" value="HisK_dim/P_sf"/>
</dbReference>
<dbReference type="CDD" id="cd00075">
    <property type="entry name" value="HATPase"/>
    <property type="match status" value="1"/>
</dbReference>
<dbReference type="CDD" id="cd00082">
    <property type="entry name" value="HisKA"/>
    <property type="match status" value="1"/>
</dbReference>
<dbReference type="InterPro" id="IPR036890">
    <property type="entry name" value="HATPase_C_sf"/>
</dbReference>
<keyword evidence="4" id="KW-1003">Cell membrane</keyword>
<evidence type="ECO:0000256" key="12">
    <source>
        <dbReference type="ARBA" id="ARBA00022989"/>
    </source>
</evidence>
<dbReference type="Pfam" id="PF00672">
    <property type="entry name" value="HAMP"/>
    <property type="match status" value="1"/>
</dbReference>
<keyword evidence="9" id="KW-0547">Nucleotide-binding</keyword>
<keyword evidence="13" id="KW-0902">Two-component regulatory system</keyword>
<dbReference type="InterPro" id="IPR003660">
    <property type="entry name" value="HAMP_dom"/>
</dbReference>
<evidence type="ECO:0000256" key="11">
    <source>
        <dbReference type="ARBA" id="ARBA00022840"/>
    </source>
</evidence>
<dbReference type="InterPro" id="IPR003594">
    <property type="entry name" value="HATPase_dom"/>
</dbReference>
<evidence type="ECO:0000256" key="4">
    <source>
        <dbReference type="ARBA" id="ARBA00022475"/>
    </source>
</evidence>
<evidence type="ECO:0000256" key="8">
    <source>
        <dbReference type="ARBA" id="ARBA00022692"/>
    </source>
</evidence>
<dbReference type="InterPro" id="IPR050980">
    <property type="entry name" value="2C_sensor_his_kinase"/>
</dbReference>
<comment type="subcellular location">
    <subcellularLocation>
        <location evidence="2">Cell inner membrane</location>
        <topology evidence="2">Multi-pass membrane protein</topology>
    </subcellularLocation>
</comment>
<evidence type="ECO:0000256" key="2">
    <source>
        <dbReference type="ARBA" id="ARBA00004429"/>
    </source>
</evidence>
<dbReference type="PANTHER" id="PTHR44936:SF5">
    <property type="entry name" value="SENSOR HISTIDINE KINASE ENVZ"/>
    <property type="match status" value="1"/>
</dbReference>
<feature type="domain" description="Histidine kinase" evidence="16">
    <location>
        <begin position="269"/>
        <end position="467"/>
    </location>
</feature>
<evidence type="ECO:0000313" key="19">
    <source>
        <dbReference type="Proteomes" id="UP000558284"/>
    </source>
</evidence>
<evidence type="ECO:0000256" key="14">
    <source>
        <dbReference type="ARBA" id="ARBA00023136"/>
    </source>
</evidence>
<dbReference type="InterPro" id="IPR004358">
    <property type="entry name" value="Sig_transdc_His_kin-like_C"/>
</dbReference>
<reference evidence="18 19" key="1">
    <citation type="submission" date="2020-07" db="EMBL/GenBank/DDBJ databases">
        <title>Definition of the novel symbiovar canariense within Mesorhizobium novociceri, a new species of genus Mesorhizobium nodulating Cicer canariense in the Caldera de Taburiente National Park (La Palma, Canary Islands).</title>
        <authorList>
            <person name="Leon-Barrios M."/>
            <person name="Perez-Yepez J."/>
            <person name="Flores-Felix J.D."/>
            <person name="Ramirez-Baena M.H."/>
            <person name="Pulido-Suarez L."/>
            <person name="Igual J.M."/>
            <person name="Velazquez E."/>
            <person name="Peix A."/>
        </authorList>
    </citation>
    <scope>NUCLEOTIDE SEQUENCE [LARGE SCALE GENOMIC DNA]</scope>
    <source>
        <strain evidence="18 19">CCANP35</strain>
    </source>
</reference>
<organism evidence="18 19">
    <name type="scientific">Mesorhizobium neociceri</name>
    <dbReference type="NCBI Taxonomy" id="1307853"/>
    <lineage>
        <taxon>Bacteria</taxon>
        <taxon>Pseudomonadati</taxon>
        <taxon>Pseudomonadota</taxon>
        <taxon>Alphaproteobacteria</taxon>
        <taxon>Hyphomicrobiales</taxon>
        <taxon>Phyllobacteriaceae</taxon>
        <taxon>Mesorhizobium</taxon>
    </lineage>
</organism>
<keyword evidence="8 15" id="KW-0812">Transmembrane</keyword>
<dbReference type="Gene3D" id="3.30.565.10">
    <property type="entry name" value="Histidine kinase-like ATPase, C-terminal domain"/>
    <property type="match status" value="1"/>
</dbReference>
<dbReference type="Gene3D" id="1.10.287.130">
    <property type="match status" value="1"/>
</dbReference>
<feature type="transmembrane region" description="Helical" evidence="15">
    <location>
        <begin position="26"/>
        <end position="52"/>
    </location>
</feature>
<dbReference type="PRINTS" id="PR00344">
    <property type="entry name" value="BCTRLSENSOR"/>
</dbReference>
<evidence type="ECO:0000256" key="9">
    <source>
        <dbReference type="ARBA" id="ARBA00022741"/>
    </source>
</evidence>
<evidence type="ECO:0000256" key="15">
    <source>
        <dbReference type="SAM" id="Phobius"/>
    </source>
</evidence>
<keyword evidence="5" id="KW-0997">Cell inner membrane</keyword>
<dbReference type="InterPro" id="IPR003661">
    <property type="entry name" value="HisK_dim/P_dom"/>
</dbReference>
<accession>A0A838AZX8</accession>
<feature type="domain" description="HAMP" evidence="17">
    <location>
        <begin position="208"/>
        <end position="261"/>
    </location>
</feature>
<dbReference type="Pfam" id="PF02518">
    <property type="entry name" value="HATPase_c"/>
    <property type="match status" value="1"/>
</dbReference>
<evidence type="ECO:0000256" key="7">
    <source>
        <dbReference type="ARBA" id="ARBA00022679"/>
    </source>
</evidence>
<dbReference type="CDD" id="cd06225">
    <property type="entry name" value="HAMP"/>
    <property type="match status" value="1"/>
</dbReference>
<evidence type="ECO:0000256" key="3">
    <source>
        <dbReference type="ARBA" id="ARBA00012438"/>
    </source>
</evidence>
<dbReference type="GO" id="GO:0000155">
    <property type="term" value="F:phosphorelay sensor kinase activity"/>
    <property type="evidence" value="ECO:0007669"/>
    <property type="project" value="InterPro"/>
</dbReference>
<evidence type="ECO:0000313" key="18">
    <source>
        <dbReference type="EMBL" id="MBA1138820.1"/>
    </source>
</evidence>
<dbReference type="SMART" id="SM00387">
    <property type="entry name" value="HATPase_c"/>
    <property type="match status" value="1"/>
</dbReference>
<dbReference type="PANTHER" id="PTHR44936">
    <property type="entry name" value="SENSOR PROTEIN CREC"/>
    <property type="match status" value="1"/>
</dbReference>
<dbReference type="GO" id="GO:0005524">
    <property type="term" value="F:ATP binding"/>
    <property type="evidence" value="ECO:0007669"/>
    <property type="project" value="UniProtKB-KW"/>
</dbReference>
<dbReference type="PROSITE" id="PS50885">
    <property type="entry name" value="HAMP"/>
    <property type="match status" value="1"/>
</dbReference>
<dbReference type="AlphaFoldDB" id="A0A838AZX8"/>
<evidence type="ECO:0000256" key="5">
    <source>
        <dbReference type="ARBA" id="ARBA00022519"/>
    </source>
</evidence>